<protein>
    <submittedName>
        <fullName evidence="1">Uncharacterized protein</fullName>
    </submittedName>
</protein>
<accession>A0AAD6UVH4</accession>
<name>A0AAD6UVH4_9AGAR</name>
<comment type="caution">
    <text evidence="1">The sequence shown here is derived from an EMBL/GenBank/DDBJ whole genome shotgun (WGS) entry which is preliminary data.</text>
</comment>
<dbReference type="AlphaFoldDB" id="A0AAD6UVH4"/>
<sequence length="349" mass="36797">MDNAPVSLLVNYPGADQRWWRRRGRASFADSEFFTHAPGTALRQSGVRALRADSETRRVRRACAAQADTGERHDVLPAGRRAGRRRVRRKAVNGRAPRAHGRGFAESDAGAVMYHVTTLMRQLTETVAGDFARGAPLPEAAVFPLCHALAGLKAVQAILLDRVDASLASAGAAAARARQGMSRVRLRPGAAALVLALFCELEHRERQSETAGPGPGQERPTGGTRAHSRGCQCYDCGGVAAFCVEAAAAAGATAAAVMGASYGSGAAAESPLYTLIHLNCLVIHQLLIEVDRGSDISMAHGVYRDDAHGVNSSRSTYLGFSLGGLNVEIRAGSGAAKTILYGYGKCTAY</sequence>
<keyword evidence="2" id="KW-1185">Reference proteome</keyword>
<dbReference type="EMBL" id="JARJCW010000135">
    <property type="protein sequence ID" value="KAJ7191262.1"/>
    <property type="molecule type" value="Genomic_DNA"/>
</dbReference>
<reference evidence="1" key="1">
    <citation type="submission" date="2023-03" db="EMBL/GenBank/DDBJ databases">
        <title>Massive genome expansion in bonnet fungi (Mycena s.s.) driven by repeated elements and novel gene families across ecological guilds.</title>
        <authorList>
            <consortium name="Lawrence Berkeley National Laboratory"/>
            <person name="Harder C.B."/>
            <person name="Miyauchi S."/>
            <person name="Viragh M."/>
            <person name="Kuo A."/>
            <person name="Thoen E."/>
            <person name="Andreopoulos B."/>
            <person name="Lu D."/>
            <person name="Skrede I."/>
            <person name="Drula E."/>
            <person name="Henrissat B."/>
            <person name="Morin E."/>
            <person name="Kohler A."/>
            <person name="Barry K."/>
            <person name="LaButti K."/>
            <person name="Morin E."/>
            <person name="Salamov A."/>
            <person name="Lipzen A."/>
            <person name="Mereny Z."/>
            <person name="Hegedus B."/>
            <person name="Baldrian P."/>
            <person name="Stursova M."/>
            <person name="Weitz H."/>
            <person name="Taylor A."/>
            <person name="Grigoriev I.V."/>
            <person name="Nagy L.G."/>
            <person name="Martin F."/>
            <person name="Kauserud H."/>
        </authorList>
    </citation>
    <scope>NUCLEOTIDE SEQUENCE</scope>
    <source>
        <strain evidence="1">9144</strain>
    </source>
</reference>
<evidence type="ECO:0000313" key="1">
    <source>
        <dbReference type="EMBL" id="KAJ7191262.1"/>
    </source>
</evidence>
<organism evidence="1 2">
    <name type="scientific">Mycena pura</name>
    <dbReference type="NCBI Taxonomy" id="153505"/>
    <lineage>
        <taxon>Eukaryota</taxon>
        <taxon>Fungi</taxon>
        <taxon>Dikarya</taxon>
        <taxon>Basidiomycota</taxon>
        <taxon>Agaricomycotina</taxon>
        <taxon>Agaricomycetes</taxon>
        <taxon>Agaricomycetidae</taxon>
        <taxon>Agaricales</taxon>
        <taxon>Marasmiineae</taxon>
        <taxon>Mycenaceae</taxon>
        <taxon>Mycena</taxon>
    </lineage>
</organism>
<dbReference type="Proteomes" id="UP001219525">
    <property type="component" value="Unassembled WGS sequence"/>
</dbReference>
<proteinExistence type="predicted"/>
<gene>
    <name evidence="1" type="ORF">GGX14DRAFT_407328</name>
</gene>
<evidence type="ECO:0000313" key="2">
    <source>
        <dbReference type="Proteomes" id="UP001219525"/>
    </source>
</evidence>